<dbReference type="Proteomes" id="UP000183507">
    <property type="component" value="Unassembled WGS sequence"/>
</dbReference>
<proteinExistence type="predicted"/>
<evidence type="ECO:0000256" key="1">
    <source>
        <dbReference type="SAM" id="Phobius"/>
    </source>
</evidence>
<name>A0A1G7AY96_9BACI</name>
<accession>A0A1G7AY96</accession>
<feature type="transmembrane region" description="Helical" evidence="1">
    <location>
        <begin position="168"/>
        <end position="186"/>
    </location>
</feature>
<feature type="transmembrane region" description="Helical" evidence="1">
    <location>
        <begin position="20"/>
        <end position="45"/>
    </location>
</feature>
<sequence length="200" mass="23063">MNQAKDFIVFEKTIKLFQGLFNIFYWVVLIGMFLALCGMVAGIFVPLHTLQDILTAKGTNFYVTFSHSSYKIDANHIQNIKLRTLIINACILYELILAVLLFIIMQLKRIVHFARNKQPFSKSCIKHIRYLAYGVIIYSLTSGLLGNIWELLLVRTLQLSKTVISLNFNFGMMIVGFLILFLSHIFKYGAYLQEEYDSTL</sequence>
<dbReference type="EMBL" id="FMZR01000016">
    <property type="protein sequence ID" value="SDE18936.1"/>
    <property type="molecule type" value="Genomic_DNA"/>
</dbReference>
<feature type="transmembrane region" description="Helical" evidence="1">
    <location>
        <begin position="85"/>
        <end position="107"/>
    </location>
</feature>
<evidence type="ECO:0000313" key="3">
    <source>
        <dbReference type="Proteomes" id="UP000183507"/>
    </source>
</evidence>
<protein>
    <recommendedName>
        <fullName evidence="4">DUF2975 domain-containing protein</fullName>
    </recommendedName>
</protein>
<evidence type="ECO:0008006" key="4">
    <source>
        <dbReference type="Google" id="ProtNLM"/>
    </source>
</evidence>
<keyword evidence="1" id="KW-0472">Membrane</keyword>
<evidence type="ECO:0000313" key="2">
    <source>
        <dbReference type="EMBL" id="SDE18936.1"/>
    </source>
</evidence>
<dbReference type="AlphaFoldDB" id="A0A1G7AY96"/>
<dbReference type="InterPro" id="IPR021354">
    <property type="entry name" value="DUF2975"/>
</dbReference>
<feature type="transmembrane region" description="Helical" evidence="1">
    <location>
        <begin position="128"/>
        <end position="148"/>
    </location>
</feature>
<dbReference type="Pfam" id="PF11188">
    <property type="entry name" value="DUF2975"/>
    <property type="match status" value="1"/>
</dbReference>
<dbReference type="RefSeq" id="WP_074651504.1">
    <property type="nucleotide sequence ID" value="NZ_FMZR01000016.1"/>
</dbReference>
<gene>
    <name evidence="2" type="ORF">SAMN04487767_11634</name>
</gene>
<reference evidence="3" key="1">
    <citation type="submission" date="2016-10" db="EMBL/GenBank/DDBJ databases">
        <authorList>
            <person name="Varghese N."/>
        </authorList>
    </citation>
    <scope>NUCLEOTIDE SEQUENCE [LARGE SCALE GENOMIC DNA]</scope>
    <source>
        <strain evidence="3">KPR-7A</strain>
    </source>
</reference>
<keyword evidence="1" id="KW-0812">Transmembrane</keyword>
<keyword evidence="1" id="KW-1133">Transmembrane helix</keyword>
<organism evidence="2 3">
    <name type="scientific">Bacillus wiedmannii</name>
    <dbReference type="NCBI Taxonomy" id="1890302"/>
    <lineage>
        <taxon>Bacteria</taxon>
        <taxon>Bacillati</taxon>
        <taxon>Bacillota</taxon>
        <taxon>Bacilli</taxon>
        <taxon>Bacillales</taxon>
        <taxon>Bacillaceae</taxon>
        <taxon>Bacillus</taxon>
        <taxon>Bacillus cereus group</taxon>
    </lineage>
</organism>